<sequence length="388" mass="45810">MIRIIFVFIFLLLLSGCASKHLHPKHQKKIALVEENYTILVALEAEKSHQYQFAYKAFMKLYKKTKNKEYLHKALQDQFFLKNYQQTLDIIADLPKKEQQDPFIVQLKAFALFHLKQYNKSLMYLNQLYKQNYDNKIIAKIATILYFYLDKKEEAIKRLQAHAQLNGCSEEICLKLVYFYAKANNIDALLHTYLKFYNLKKDKVVAQKIIQIYLYQQKYPQLIEFLEKSHANDKLLLSLYITKKDYKKASKLAHTLYLQTGDISYLGQNAIFEYESSPHKEDKKTLQKVITKLQDVIKQQPNTLYLNYLGYLLIDHNLDITKGIQYVKDALKQEPNSFYYLDSLAWGYYKEGKCNDAKIIMDKVIQLKGTNNKEVQKHIKQINQCIGE</sequence>
<dbReference type="EMBL" id="FPHP01000005">
    <property type="protein sequence ID" value="SFV74842.1"/>
    <property type="molecule type" value="Genomic_DNA"/>
</dbReference>
<dbReference type="InterPro" id="IPR011990">
    <property type="entry name" value="TPR-like_helical_dom_sf"/>
</dbReference>
<name>A0A1W1D311_9ZZZZ</name>
<gene>
    <name evidence="1" type="ORF">MNB_SM-3-186</name>
</gene>
<dbReference type="AlphaFoldDB" id="A0A1W1D311"/>
<dbReference type="SUPFAM" id="SSF48452">
    <property type="entry name" value="TPR-like"/>
    <property type="match status" value="2"/>
</dbReference>
<proteinExistence type="predicted"/>
<protein>
    <submittedName>
        <fullName evidence="1">Uncharacterized protein</fullName>
    </submittedName>
</protein>
<dbReference type="Gene3D" id="1.25.40.10">
    <property type="entry name" value="Tetratricopeptide repeat domain"/>
    <property type="match status" value="1"/>
</dbReference>
<evidence type="ECO:0000313" key="1">
    <source>
        <dbReference type="EMBL" id="SFV74842.1"/>
    </source>
</evidence>
<organism evidence="1">
    <name type="scientific">hydrothermal vent metagenome</name>
    <dbReference type="NCBI Taxonomy" id="652676"/>
    <lineage>
        <taxon>unclassified sequences</taxon>
        <taxon>metagenomes</taxon>
        <taxon>ecological metagenomes</taxon>
    </lineage>
</organism>
<dbReference type="PROSITE" id="PS51257">
    <property type="entry name" value="PROKAR_LIPOPROTEIN"/>
    <property type="match status" value="1"/>
</dbReference>
<reference evidence="1" key="1">
    <citation type="submission" date="2016-10" db="EMBL/GenBank/DDBJ databases">
        <authorList>
            <person name="de Groot N.N."/>
        </authorList>
    </citation>
    <scope>NUCLEOTIDE SEQUENCE</scope>
</reference>
<accession>A0A1W1D311</accession>